<feature type="region of interest" description="Disordered" evidence="1">
    <location>
        <begin position="1"/>
        <end position="27"/>
    </location>
</feature>
<sequence length="409" mass="46392">MLVVRGQGQTTKPPAEENSDESEFQMVPPRKAAKIQRIEEAAPPIETENRFQKLADGKSYPETISLKLQGNYKHIIKEITEKFPGTENRWIYDFNNIKPTSEECRIQILALLNEKNAEYLLNESSEERPIKVVIKNLSEDTDPQDIVEDLTSKGYVVNRITQMKNYKLKRLLPMFLVEIKKKGNYTSIYNERSICYFRTKIETYRKKPKATICYNCSGFFHAARNCHLKPKCIKCGGEHPTRECNIKEKIMEPKCVNCGESGHLAAWKGCKSYPVIEKPSYRQTGRSYAEAATEKADQPMKKKTEEKTDYPFDLEDIKDSMKAIKEVKILLDEFPTLLEVACLSILNGRSGLAVRSQFQGRRIPGSKPDSPEDPPCMAPIAHHAVAKCPPVDVLWKLGEGTSSGAVLVI</sequence>
<organism evidence="3 4">
    <name type="scientific">Araneus ventricosus</name>
    <name type="common">Orbweaver spider</name>
    <name type="synonym">Epeira ventricosa</name>
    <dbReference type="NCBI Taxonomy" id="182803"/>
    <lineage>
        <taxon>Eukaryota</taxon>
        <taxon>Metazoa</taxon>
        <taxon>Ecdysozoa</taxon>
        <taxon>Arthropoda</taxon>
        <taxon>Chelicerata</taxon>
        <taxon>Arachnida</taxon>
        <taxon>Araneae</taxon>
        <taxon>Araneomorphae</taxon>
        <taxon>Entelegynae</taxon>
        <taxon>Araneoidea</taxon>
        <taxon>Araneidae</taxon>
        <taxon>Araneus</taxon>
    </lineage>
</organism>
<reference evidence="3 4" key="1">
    <citation type="journal article" date="2019" name="Sci. Rep.">
        <title>Orb-weaving spider Araneus ventricosus genome elucidates the spidroin gene catalogue.</title>
        <authorList>
            <person name="Kono N."/>
            <person name="Nakamura H."/>
            <person name="Ohtoshi R."/>
            <person name="Moran D.A.P."/>
            <person name="Shinohara A."/>
            <person name="Yoshida Y."/>
            <person name="Fujiwara M."/>
            <person name="Mori M."/>
            <person name="Tomita M."/>
            <person name="Arakawa K."/>
        </authorList>
    </citation>
    <scope>NUCLEOTIDE SEQUENCE [LARGE SCALE GENOMIC DNA]</scope>
</reference>
<evidence type="ECO:0000259" key="2">
    <source>
        <dbReference type="SMART" id="SM00343"/>
    </source>
</evidence>
<dbReference type="GO" id="GO:0008270">
    <property type="term" value="F:zinc ion binding"/>
    <property type="evidence" value="ECO:0007669"/>
    <property type="project" value="InterPro"/>
</dbReference>
<dbReference type="InterPro" id="IPR001878">
    <property type="entry name" value="Znf_CCHC"/>
</dbReference>
<evidence type="ECO:0000313" key="3">
    <source>
        <dbReference type="EMBL" id="GBO38218.1"/>
    </source>
</evidence>
<dbReference type="GO" id="GO:0003676">
    <property type="term" value="F:nucleic acid binding"/>
    <property type="evidence" value="ECO:0007669"/>
    <property type="project" value="InterPro"/>
</dbReference>
<gene>
    <name evidence="3" type="ORF">AVEN_263411_1</name>
</gene>
<dbReference type="InterPro" id="IPR006579">
    <property type="entry name" value="Pre_C2HC_dom"/>
</dbReference>
<dbReference type="EMBL" id="BGPR01062874">
    <property type="protein sequence ID" value="GBO38218.1"/>
    <property type="molecule type" value="Genomic_DNA"/>
</dbReference>
<dbReference type="SMART" id="SM00343">
    <property type="entry name" value="ZnF_C2HC"/>
    <property type="match status" value="2"/>
</dbReference>
<dbReference type="Pfam" id="PF07530">
    <property type="entry name" value="PRE_C2HC"/>
    <property type="match status" value="1"/>
</dbReference>
<dbReference type="AlphaFoldDB" id="A0A4Y2WND0"/>
<feature type="region of interest" description="Disordered" evidence="1">
    <location>
        <begin position="287"/>
        <end position="307"/>
    </location>
</feature>
<comment type="caution">
    <text evidence="3">The sequence shown here is derived from an EMBL/GenBank/DDBJ whole genome shotgun (WGS) entry which is preliminary data.</text>
</comment>
<dbReference type="Proteomes" id="UP000499080">
    <property type="component" value="Unassembled WGS sequence"/>
</dbReference>
<evidence type="ECO:0000256" key="1">
    <source>
        <dbReference type="SAM" id="MobiDB-lite"/>
    </source>
</evidence>
<feature type="compositionally biased region" description="Basic and acidic residues" evidence="1">
    <location>
        <begin position="292"/>
        <end position="307"/>
    </location>
</feature>
<feature type="domain" description="CCHC-type" evidence="2">
    <location>
        <begin position="254"/>
        <end position="272"/>
    </location>
</feature>
<name>A0A4Y2WND0_ARAVE</name>
<dbReference type="OrthoDB" id="6472513at2759"/>
<feature type="domain" description="CCHC-type" evidence="2">
    <location>
        <begin position="212"/>
        <end position="228"/>
    </location>
</feature>
<proteinExistence type="predicted"/>
<protein>
    <recommendedName>
        <fullName evidence="2">CCHC-type domain-containing protein</fullName>
    </recommendedName>
</protein>
<accession>A0A4Y2WND0</accession>
<keyword evidence="4" id="KW-1185">Reference proteome</keyword>
<evidence type="ECO:0000313" key="4">
    <source>
        <dbReference type="Proteomes" id="UP000499080"/>
    </source>
</evidence>